<feature type="region of interest" description="Disordered" evidence="2">
    <location>
        <begin position="322"/>
        <end position="341"/>
    </location>
</feature>
<dbReference type="EMBL" id="CYKH01001702">
    <property type="protein sequence ID" value="CUG89046.1"/>
    <property type="molecule type" value="Genomic_DNA"/>
</dbReference>
<dbReference type="InterPro" id="IPR035969">
    <property type="entry name" value="Rab-GAP_TBC_sf"/>
</dbReference>
<dbReference type="VEuPathDB" id="TriTrypDB:BSAL_19015"/>
<dbReference type="Proteomes" id="UP000051952">
    <property type="component" value="Unassembled WGS sequence"/>
</dbReference>
<gene>
    <name evidence="4" type="ORF">BSAL_19015</name>
</gene>
<feature type="compositionally biased region" description="Polar residues" evidence="2">
    <location>
        <begin position="322"/>
        <end position="336"/>
    </location>
</feature>
<dbReference type="PANTHER" id="PTHR20913:SF7">
    <property type="entry name" value="RE60063P"/>
    <property type="match status" value="1"/>
</dbReference>
<evidence type="ECO:0000256" key="2">
    <source>
        <dbReference type="SAM" id="MobiDB-lite"/>
    </source>
</evidence>
<dbReference type="PANTHER" id="PTHR20913">
    <property type="entry name" value="TBC1 DOMAIN FAMILY MEMBER 20/GTPASE"/>
    <property type="match status" value="1"/>
</dbReference>
<proteinExistence type="predicted"/>
<sequence>MGKKKSHNPQVSLNTQDRKERVLLNEVDRVRATLPTPAYLAWCRQQCRKRGGLEFDSVRAVIWRDLLLLIPQASLTPSSSGVFSGVNNNSGRASSVNAGASIAGNSSSNSNTTTTSSTVSGRHFMLAPSVPYAGGTGDGGALSPNCHLTVLDCDIKRSLWHLYPNDTIREEKRQLVKSLIMRCLSHRPQLHYYQGLHEVVGFVEYTVGAHVPRETLVAMVDQLLSQHFYAFCHQNMKSCEGILHGVHFAVKVQCPELAAMLEELQLGPGTHFALPWVITWFTHHLAESHPSVLARLFDVLLCGTDEAGELISATLDEPSATDASSASMRSVTSPSASGTFSSFRSNNNSSVVGGRSSAAASSSSSPVSNLSWARYVMRDVVSRALLHSRSPTWVPGVTATSKLQQERAIIQPPANIPRKHNATMIGLLSAALLAHHADEVLTIARVEIDAVGGDLNSAFGRVFSALVALPNRLGDDVNTLEAVIARAVQMATVPPCDERLIMLEKHAAFCSEYPGLEDISQCALDEVAALKRARRHYQRRVSGSVVKAAVTTLLVAAVAATNFLSLSGGLFQVE</sequence>
<dbReference type="Pfam" id="PF00566">
    <property type="entry name" value="RabGAP-TBC"/>
    <property type="match status" value="1"/>
</dbReference>
<dbReference type="GO" id="GO:0006888">
    <property type="term" value="P:endoplasmic reticulum to Golgi vesicle-mediated transport"/>
    <property type="evidence" value="ECO:0007669"/>
    <property type="project" value="TreeGrafter"/>
</dbReference>
<organism evidence="4 5">
    <name type="scientific">Bodo saltans</name>
    <name type="common">Flagellated protozoan</name>
    <dbReference type="NCBI Taxonomy" id="75058"/>
    <lineage>
        <taxon>Eukaryota</taxon>
        <taxon>Discoba</taxon>
        <taxon>Euglenozoa</taxon>
        <taxon>Kinetoplastea</taxon>
        <taxon>Metakinetoplastina</taxon>
        <taxon>Eubodonida</taxon>
        <taxon>Bodonidae</taxon>
        <taxon>Bodo</taxon>
    </lineage>
</organism>
<dbReference type="InterPro" id="IPR045913">
    <property type="entry name" value="TBC20/Gyp8-like"/>
</dbReference>
<dbReference type="Gene3D" id="1.10.8.1310">
    <property type="match status" value="1"/>
</dbReference>
<dbReference type="Gene3D" id="1.10.472.80">
    <property type="entry name" value="Ypt/Rab-GAP domain of gyp1p, domain 3"/>
    <property type="match status" value="1"/>
</dbReference>
<reference evidence="5" key="1">
    <citation type="submission" date="2015-09" db="EMBL/GenBank/DDBJ databases">
        <authorList>
            <consortium name="Pathogen Informatics"/>
        </authorList>
    </citation>
    <scope>NUCLEOTIDE SEQUENCE [LARGE SCALE GENOMIC DNA]</scope>
    <source>
        <strain evidence="5">Lake Konstanz</strain>
    </source>
</reference>
<feature type="domain" description="Rab-GAP TBC" evidence="3">
    <location>
        <begin position="53"/>
        <end position="304"/>
    </location>
</feature>
<dbReference type="GO" id="GO:0005789">
    <property type="term" value="C:endoplasmic reticulum membrane"/>
    <property type="evidence" value="ECO:0007669"/>
    <property type="project" value="TreeGrafter"/>
</dbReference>
<dbReference type="PROSITE" id="PS50086">
    <property type="entry name" value="TBC_RABGAP"/>
    <property type="match status" value="1"/>
</dbReference>
<accession>A0A0S4JC05</accession>
<dbReference type="AlphaFoldDB" id="A0A0S4JC05"/>
<evidence type="ECO:0000256" key="1">
    <source>
        <dbReference type="ARBA" id="ARBA00022468"/>
    </source>
</evidence>
<keyword evidence="1" id="KW-0343">GTPase activation</keyword>
<evidence type="ECO:0000313" key="4">
    <source>
        <dbReference type="EMBL" id="CUG89046.1"/>
    </source>
</evidence>
<dbReference type="OrthoDB" id="206700at2759"/>
<keyword evidence="5" id="KW-1185">Reference proteome</keyword>
<dbReference type="InterPro" id="IPR000195">
    <property type="entry name" value="Rab-GAP-TBC_dom"/>
</dbReference>
<dbReference type="GO" id="GO:0005096">
    <property type="term" value="F:GTPase activator activity"/>
    <property type="evidence" value="ECO:0007669"/>
    <property type="project" value="UniProtKB-KW"/>
</dbReference>
<name>A0A0S4JC05_BODSA</name>
<evidence type="ECO:0000313" key="5">
    <source>
        <dbReference type="Proteomes" id="UP000051952"/>
    </source>
</evidence>
<protein>
    <submittedName>
        <fullName evidence="4">GTPase activating protein of Rab-like GTPase, putative</fullName>
    </submittedName>
</protein>
<dbReference type="SUPFAM" id="SSF47923">
    <property type="entry name" value="Ypt/Rab-GAP domain of gyp1p"/>
    <property type="match status" value="1"/>
</dbReference>
<evidence type="ECO:0000259" key="3">
    <source>
        <dbReference type="PROSITE" id="PS50086"/>
    </source>
</evidence>